<dbReference type="Gene3D" id="4.10.240.10">
    <property type="entry name" value="Zn(2)-C6 fungal-type DNA-binding domain"/>
    <property type="match status" value="1"/>
</dbReference>
<dbReference type="AlphaFoldDB" id="A0A261XWZ6"/>
<dbReference type="PANTHER" id="PTHR47540">
    <property type="entry name" value="THIAMINE REPRESSIBLE GENES REGULATORY PROTEIN THI5"/>
    <property type="match status" value="1"/>
</dbReference>
<keyword evidence="9" id="KW-1185">Reference proteome</keyword>
<evidence type="ECO:0000256" key="4">
    <source>
        <dbReference type="ARBA" id="ARBA00023163"/>
    </source>
</evidence>
<sequence>MPSPPPESTSSQSSSSMIATAHPVQTQHTGSFTTTTRFNQPQQHVLYTERAIHQHNQHALISPAFTRTCIPCRRKKRSGNGRIPCQRCGALALECTYPLPAGHSAAGSQSAVPRRLSSGSACETCRRRKTKCDGNIPCHFCLTNGLVCVNNSERWRQKETAARAEGTSASAGYHKSILSIPVTNNPEKSNKAGSSEKHTSVSISREPENLKRRHEVMMEGVSDIRSSEGTSQSPIPSKLSFPSSVAPEGTSGSTVSRPRYTPKSPPTKLTMHADPHVTPRPTLTQEQSANRCVDATISEAHSVHQQYSHPPPSERHWHFPSTAFRTWGTEPRRLQSSRYHLKNSDAEQSRILPTITGKDNSRAGQTSAQTMN</sequence>
<dbReference type="GO" id="GO:0000981">
    <property type="term" value="F:DNA-binding transcription factor activity, RNA polymerase II-specific"/>
    <property type="evidence" value="ECO:0007669"/>
    <property type="project" value="InterPro"/>
</dbReference>
<dbReference type="InterPro" id="IPR001138">
    <property type="entry name" value="Zn2Cys6_DnaBD"/>
</dbReference>
<evidence type="ECO:0000313" key="9">
    <source>
        <dbReference type="Proteomes" id="UP000242875"/>
    </source>
</evidence>
<dbReference type="InterPro" id="IPR036864">
    <property type="entry name" value="Zn2-C6_fun-type_DNA-bd_sf"/>
</dbReference>
<keyword evidence="3" id="KW-0238">DNA-binding</keyword>
<evidence type="ECO:0000256" key="1">
    <source>
        <dbReference type="ARBA" id="ARBA00004123"/>
    </source>
</evidence>
<dbReference type="EMBL" id="MVBO01000119">
    <property type="protein sequence ID" value="OZJ02877.1"/>
    <property type="molecule type" value="Genomic_DNA"/>
</dbReference>
<feature type="compositionally biased region" description="Basic and acidic residues" evidence="6">
    <location>
        <begin position="188"/>
        <end position="210"/>
    </location>
</feature>
<comment type="caution">
    <text evidence="8">The sequence shown here is derived from an EMBL/GenBank/DDBJ whole genome shotgun (WGS) entry which is preliminary data.</text>
</comment>
<evidence type="ECO:0000313" key="8">
    <source>
        <dbReference type="EMBL" id="OZJ02877.1"/>
    </source>
</evidence>
<dbReference type="GO" id="GO:0005634">
    <property type="term" value="C:nucleus"/>
    <property type="evidence" value="ECO:0007669"/>
    <property type="project" value="UniProtKB-SubCell"/>
</dbReference>
<dbReference type="GO" id="GO:0008270">
    <property type="term" value="F:zinc ion binding"/>
    <property type="evidence" value="ECO:0007669"/>
    <property type="project" value="InterPro"/>
</dbReference>
<evidence type="ECO:0000256" key="3">
    <source>
        <dbReference type="ARBA" id="ARBA00023125"/>
    </source>
</evidence>
<gene>
    <name evidence="8" type="ORF">BZG36_03790</name>
</gene>
<dbReference type="PANTHER" id="PTHR47540:SF2">
    <property type="entry name" value="ZN(II)2CYS6 TRANSCRIPTION FACTOR (EUROFUNG)"/>
    <property type="match status" value="1"/>
</dbReference>
<organism evidence="8 9">
    <name type="scientific">Bifiguratus adelaidae</name>
    <dbReference type="NCBI Taxonomy" id="1938954"/>
    <lineage>
        <taxon>Eukaryota</taxon>
        <taxon>Fungi</taxon>
        <taxon>Fungi incertae sedis</taxon>
        <taxon>Mucoromycota</taxon>
        <taxon>Mucoromycotina</taxon>
        <taxon>Endogonomycetes</taxon>
        <taxon>Endogonales</taxon>
        <taxon>Endogonales incertae sedis</taxon>
        <taxon>Bifiguratus</taxon>
    </lineage>
</organism>
<feature type="compositionally biased region" description="Polar residues" evidence="6">
    <location>
        <begin position="362"/>
        <end position="372"/>
    </location>
</feature>
<dbReference type="GO" id="GO:0045944">
    <property type="term" value="P:positive regulation of transcription by RNA polymerase II"/>
    <property type="evidence" value="ECO:0007669"/>
    <property type="project" value="TreeGrafter"/>
</dbReference>
<proteinExistence type="predicted"/>
<keyword evidence="4" id="KW-0804">Transcription</keyword>
<dbReference type="Pfam" id="PF00172">
    <property type="entry name" value="Zn_clus"/>
    <property type="match status" value="2"/>
</dbReference>
<reference evidence="8 9" key="1">
    <citation type="journal article" date="2017" name="Mycologia">
        <title>Bifiguratus adelaidae, gen. et sp. nov., a new member of Mucoromycotina in endophytic and soil-dwelling habitats.</title>
        <authorList>
            <person name="Torres-Cruz T.J."/>
            <person name="Billingsley Tobias T.L."/>
            <person name="Almatruk M."/>
            <person name="Hesse C."/>
            <person name="Kuske C.R."/>
            <person name="Desiro A."/>
            <person name="Benucci G.M."/>
            <person name="Bonito G."/>
            <person name="Stajich J.E."/>
            <person name="Dunlap C."/>
            <person name="Arnold A.E."/>
            <person name="Porras-Alfaro A."/>
        </authorList>
    </citation>
    <scope>NUCLEOTIDE SEQUENCE [LARGE SCALE GENOMIC DNA]</scope>
    <source>
        <strain evidence="8 9">AZ0501</strain>
    </source>
</reference>
<dbReference type="PROSITE" id="PS00463">
    <property type="entry name" value="ZN2_CY6_FUNGAL_1"/>
    <property type="match status" value="1"/>
</dbReference>
<feature type="region of interest" description="Disordered" evidence="6">
    <location>
        <begin position="1"/>
        <end position="34"/>
    </location>
</feature>
<dbReference type="OrthoDB" id="2123952at2759"/>
<feature type="region of interest" description="Disordered" evidence="6">
    <location>
        <begin position="338"/>
        <end position="372"/>
    </location>
</feature>
<keyword evidence="5" id="KW-0539">Nucleus</keyword>
<dbReference type="InterPro" id="IPR051711">
    <property type="entry name" value="Stress_Response_Reg"/>
</dbReference>
<feature type="compositionally biased region" description="Polar residues" evidence="6">
    <location>
        <begin position="227"/>
        <end position="243"/>
    </location>
</feature>
<feature type="region of interest" description="Disordered" evidence="6">
    <location>
        <begin position="181"/>
        <end position="288"/>
    </location>
</feature>
<comment type="subcellular location">
    <subcellularLocation>
        <location evidence="1">Nucleus</location>
    </subcellularLocation>
</comment>
<dbReference type="PROSITE" id="PS50048">
    <property type="entry name" value="ZN2_CY6_FUNGAL_2"/>
    <property type="match status" value="1"/>
</dbReference>
<evidence type="ECO:0000256" key="5">
    <source>
        <dbReference type="ARBA" id="ARBA00023242"/>
    </source>
</evidence>
<evidence type="ECO:0000256" key="6">
    <source>
        <dbReference type="SAM" id="MobiDB-lite"/>
    </source>
</evidence>
<dbReference type="Proteomes" id="UP000242875">
    <property type="component" value="Unassembled WGS sequence"/>
</dbReference>
<accession>A0A261XWZ6</accession>
<feature type="domain" description="Zn(2)-C6 fungal-type" evidence="7">
    <location>
        <begin position="121"/>
        <end position="150"/>
    </location>
</feature>
<dbReference type="CDD" id="cd00067">
    <property type="entry name" value="GAL4"/>
    <property type="match status" value="1"/>
</dbReference>
<name>A0A261XWZ6_9FUNG</name>
<protein>
    <recommendedName>
        <fullName evidence="7">Zn(2)-C6 fungal-type domain-containing protein</fullName>
    </recommendedName>
</protein>
<evidence type="ECO:0000259" key="7">
    <source>
        <dbReference type="PROSITE" id="PS50048"/>
    </source>
</evidence>
<evidence type="ECO:0000256" key="2">
    <source>
        <dbReference type="ARBA" id="ARBA00023015"/>
    </source>
</evidence>
<dbReference type="SUPFAM" id="SSF57701">
    <property type="entry name" value="Zn2/Cys6 DNA-binding domain"/>
    <property type="match status" value="2"/>
</dbReference>
<keyword evidence="2" id="KW-0805">Transcription regulation</keyword>
<dbReference type="SMART" id="SM00066">
    <property type="entry name" value="GAL4"/>
    <property type="match status" value="2"/>
</dbReference>
<dbReference type="GO" id="GO:0043565">
    <property type="term" value="F:sequence-specific DNA binding"/>
    <property type="evidence" value="ECO:0007669"/>
    <property type="project" value="TreeGrafter"/>
</dbReference>